<dbReference type="GO" id="GO:0006567">
    <property type="term" value="P:L-threonine catabolic process"/>
    <property type="evidence" value="ECO:0007669"/>
    <property type="project" value="TreeGrafter"/>
</dbReference>
<dbReference type="EMBL" id="RBTX01000547">
    <property type="protein sequence ID" value="RMU28067.1"/>
    <property type="molecule type" value="Genomic_DNA"/>
</dbReference>
<dbReference type="PROSITE" id="PS00165">
    <property type="entry name" value="DEHYDRATASE_SER_THR"/>
    <property type="match status" value="1"/>
</dbReference>
<dbReference type="PANTHER" id="PTHR48078:SF6">
    <property type="entry name" value="L-THREONINE DEHYDRATASE CATABOLIC TDCB"/>
    <property type="match status" value="1"/>
</dbReference>
<dbReference type="Pfam" id="PF00291">
    <property type="entry name" value="PALP"/>
    <property type="match status" value="1"/>
</dbReference>
<keyword evidence="2" id="KW-0663">Pyridoxal phosphate</keyword>
<dbReference type="GO" id="GO:0004794">
    <property type="term" value="F:threonine deaminase activity"/>
    <property type="evidence" value="ECO:0007669"/>
    <property type="project" value="TreeGrafter"/>
</dbReference>
<reference evidence="5 6" key="1">
    <citation type="submission" date="2018-08" db="EMBL/GenBank/DDBJ databases">
        <title>Recombination of ecologically and evolutionarily significant loci maintains genetic cohesion in the Pseudomonas syringae species complex.</title>
        <authorList>
            <person name="Dillon M."/>
            <person name="Thakur S."/>
            <person name="Almeida R.N.D."/>
            <person name="Weir B.S."/>
            <person name="Guttman D.S."/>
        </authorList>
    </citation>
    <scope>NUCLEOTIDE SEQUENCE [LARGE SCALE GENOMIC DNA]</scope>
    <source>
        <strain evidence="5 6">ICMP 9749</strain>
    </source>
</reference>
<comment type="cofactor">
    <cofactor evidence="1">
        <name>pyridoxal 5'-phosphate</name>
        <dbReference type="ChEBI" id="CHEBI:597326"/>
    </cofactor>
</comment>
<evidence type="ECO:0000313" key="6">
    <source>
        <dbReference type="Proteomes" id="UP000281514"/>
    </source>
</evidence>
<dbReference type="SUPFAM" id="SSF53686">
    <property type="entry name" value="Tryptophan synthase beta subunit-like PLP-dependent enzymes"/>
    <property type="match status" value="1"/>
</dbReference>
<comment type="caution">
    <text evidence="5">The sequence shown here is derived from an EMBL/GenBank/DDBJ whole genome shotgun (WGS) entry which is preliminary data.</text>
</comment>
<accession>A0A3M5T4U2</accession>
<dbReference type="AlphaFoldDB" id="A0A3M5T4U2"/>
<keyword evidence="3" id="KW-0456">Lyase</keyword>
<gene>
    <name evidence="5" type="ORF">ALP32_02524</name>
</gene>
<evidence type="ECO:0000256" key="3">
    <source>
        <dbReference type="ARBA" id="ARBA00023239"/>
    </source>
</evidence>
<name>A0A3M5T4U2_9PSED</name>
<dbReference type="GO" id="GO:0006565">
    <property type="term" value="P:L-serine catabolic process"/>
    <property type="evidence" value="ECO:0007669"/>
    <property type="project" value="TreeGrafter"/>
</dbReference>
<dbReference type="GO" id="GO:0003941">
    <property type="term" value="F:L-serine ammonia-lyase activity"/>
    <property type="evidence" value="ECO:0007669"/>
    <property type="project" value="TreeGrafter"/>
</dbReference>
<evidence type="ECO:0000256" key="2">
    <source>
        <dbReference type="ARBA" id="ARBA00022898"/>
    </source>
</evidence>
<evidence type="ECO:0000259" key="4">
    <source>
        <dbReference type="Pfam" id="PF00291"/>
    </source>
</evidence>
<sequence length="140" mass="15349">MKTTTNSSGSELLAQLYQRMRNAYPALSRNVVRTLIAELPWLSSNNRRVWAKLECLQRTGSFKLRGAYNALHLLAPDTASAGNHGLAIATLARELGLQANIFLPLTASEIKIRRLRAVGARIVQGGGDVYEAYMAAHQEA</sequence>
<dbReference type="InterPro" id="IPR036052">
    <property type="entry name" value="TrpB-like_PALP_sf"/>
</dbReference>
<feature type="domain" description="Tryptophan synthase beta chain-like PALP" evidence="4">
    <location>
        <begin position="29"/>
        <end position="137"/>
    </location>
</feature>
<proteinExistence type="predicted"/>
<dbReference type="PANTHER" id="PTHR48078">
    <property type="entry name" value="THREONINE DEHYDRATASE, MITOCHONDRIAL-RELATED"/>
    <property type="match status" value="1"/>
</dbReference>
<dbReference type="InterPro" id="IPR050147">
    <property type="entry name" value="Ser/Thr_Dehydratase"/>
</dbReference>
<dbReference type="GO" id="GO:0009097">
    <property type="term" value="P:isoleucine biosynthetic process"/>
    <property type="evidence" value="ECO:0007669"/>
    <property type="project" value="TreeGrafter"/>
</dbReference>
<organism evidence="5 6">
    <name type="scientific">Pseudomonas avellanae</name>
    <dbReference type="NCBI Taxonomy" id="46257"/>
    <lineage>
        <taxon>Bacteria</taxon>
        <taxon>Pseudomonadati</taxon>
        <taxon>Pseudomonadota</taxon>
        <taxon>Gammaproteobacteria</taxon>
        <taxon>Pseudomonadales</taxon>
        <taxon>Pseudomonadaceae</taxon>
        <taxon>Pseudomonas</taxon>
    </lineage>
</organism>
<dbReference type="InterPro" id="IPR001926">
    <property type="entry name" value="TrpB-like_PALP"/>
</dbReference>
<dbReference type="Gene3D" id="3.40.50.1100">
    <property type="match status" value="2"/>
</dbReference>
<dbReference type="InterPro" id="IPR000634">
    <property type="entry name" value="Ser/Thr_deHydtase_PyrdxlP-BS"/>
</dbReference>
<evidence type="ECO:0000256" key="1">
    <source>
        <dbReference type="ARBA" id="ARBA00001933"/>
    </source>
</evidence>
<evidence type="ECO:0000313" key="5">
    <source>
        <dbReference type="EMBL" id="RMU28067.1"/>
    </source>
</evidence>
<dbReference type="GO" id="GO:0030170">
    <property type="term" value="F:pyridoxal phosphate binding"/>
    <property type="evidence" value="ECO:0007669"/>
    <property type="project" value="InterPro"/>
</dbReference>
<protein>
    <submittedName>
        <fullName evidence="5">Putative cystathionine gamma-synthase protein</fullName>
    </submittedName>
</protein>
<dbReference type="Proteomes" id="UP000281514">
    <property type="component" value="Unassembled WGS sequence"/>
</dbReference>